<organism evidence="1 2">
    <name type="scientific">Bifidobacterium castoris</name>
    <dbReference type="NCBI Taxonomy" id="2306972"/>
    <lineage>
        <taxon>Bacteria</taxon>
        <taxon>Bacillati</taxon>
        <taxon>Actinomycetota</taxon>
        <taxon>Actinomycetes</taxon>
        <taxon>Bifidobacteriales</taxon>
        <taxon>Bifidobacteriaceae</taxon>
        <taxon>Bifidobacterium</taxon>
    </lineage>
</organism>
<dbReference type="Proteomes" id="UP000288052">
    <property type="component" value="Unassembled WGS sequence"/>
</dbReference>
<protein>
    <submittedName>
        <fullName evidence="1">Uncharacterized protein</fullName>
    </submittedName>
</protein>
<dbReference type="AlphaFoldDB" id="A0A430F4I9"/>
<sequence length="130" mass="14419">MGKMIVNGREIEPLSLDDALEGRYGQIIMGMVNSLLCFDGEIATCFVNTTDFDVADGGWNPEAWSEFLAELKTLEERFGADVVGLVVEVCDGFVPRDENTWPDDEIAATFYDDFTKLFGVDRATFGDEEA</sequence>
<dbReference type="RefSeq" id="WP_126032926.1">
    <property type="nucleotide sequence ID" value="NZ_QXGI01000012.1"/>
</dbReference>
<evidence type="ECO:0000313" key="1">
    <source>
        <dbReference type="EMBL" id="RSX44683.1"/>
    </source>
</evidence>
<dbReference type="OrthoDB" id="9908015at2"/>
<reference evidence="1 2" key="1">
    <citation type="submission" date="2018-09" db="EMBL/GenBank/DDBJ databases">
        <title>Characterization of the phylogenetic diversity of five novel species belonging to the genus Bifidobacterium.</title>
        <authorList>
            <person name="Lugli G.A."/>
            <person name="Duranti S."/>
            <person name="Milani C."/>
        </authorList>
    </citation>
    <scope>NUCLEOTIDE SEQUENCE [LARGE SCALE GENOMIC DNA]</scope>
    <source>
        <strain evidence="1 2">2020B</strain>
    </source>
</reference>
<comment type="caution">
    <text evidence="1">The sequence shown here is derived from an EMBL/GenBank/DDBJ whole genome shotgun (WGS) entry which is preliminary data.</text>
</comment>
<keyword evidence="2" id="KW-1185">Reference proteome</keyword>
<dbReference type="EMBL" id="QXGI01000012">
    <property type="protein sequence ID" value="RSX44683.1"/>
    <property type="molecule type" value="Genomic_DNA"/>
</dbReference>
<proteinExistence type="predicted"/>
<name>A0A430F4I9_9BIFI</name>
<gene>
    <name evidence="1" type="ORF">D2E22_1969</name>
</gene>
<evidence type="ECO:0000313" key="2">
    <source>
        <dbReference type="Proteomes" id="UP000288052"/>
    </source>
</evidence>
<accession>A0A430F4I9</accession>